<proteinExistence type="predicted"/>
<dbReference type="Proteomes" id="UP000008021">
    <property type="component" value="Chromosome 11"/>
</dbReference>
<organism evidence="1">
    <name type="scientific">Oryza meridionalis</name>
    <dbReference type="NCBI Taxonomy" id="40149"/>
    <lineage>
        <taxon>Eukaryota</taxon>
        <taxon>Viridiplantae</taxon>
        <taxon>Streptophyta</taxon>
        <taxon>Embryophyta</taxon>
        <taxon>Tracheophyta</taxon>
        <taxon>Spermatophyta</taxon>
        <taxon>Magnoliopsida</taxon>
        <taxon>Liliopsida</taxon>
        <taxon>Poales</taxon>
        <taxon>Poaceae</taxon>
        <taxon>BOP clade</taxon>
        <taxon>Oryzoideae</taxon>
        <taxon>Oryzeae</taxon>
        <taxon>Oryzinae</taxon>
        <taxon>Oryza</taxon>
    </lineage>
</organism>
<dbReference type="EnsemblPlants" id="OMERI11G05900.1">
    <property type="protein sequence ID" value="OMERI11G05900.1"/>
    <property type="gene ID" value="OMERI11G05900"/>
</dbReference>
<sequence>MVEAMYTAINMDIQETQEKHVKHNTFPEWHGIIIWASHGLYAAKPDIVTACQGAPMPVTDTHVGA</sequence>
<accession>A0A0E0F3S0</accession>
<reference evidence="1" key="1">
    <citation type="submission" date="2015-04" db="UniProtKB">
        <authorList>
            <consortium name="EnsemblPlants"/>
        </authorList>
    </citation>
    <scope>IDENTIFICATION</scope>
</reference>
<protein>
    <submittedName>
        <fullName evidence="1">Uncharacterized protein</fullName>
    </submittedName>
</protein>
<name>A0A0E0F3S0_9ORYZ</name>
<evidence type="ECO:0000313" key="2">
    <source>
        <dbReference type="Proteomes" id="UP000008021"/>
    </source>
</evidence>
<dbReference type="AlphaFoldDB" id="A0A0E0F3S0"/>
<reference evidence="1" key="2">
    <citation type="submission" date="2018-05" db="EMBL/GenBank/DDBJ databases">
        <title>OmerRS3 (Oryza meridionalis Reference Sequence Version 3).</title>
        <authorList>
            <person name="Zhang J."/>
            <person name="Kudrna D."/>
            <person name="Lee S."/>
            <person name="Talag J."/>
            <person name="Welchert J."/>
            <person name="Wing R.A."/>
        </authorList>
    </citation>
    <scope>NUCLEOTIDE SEQUENCE [LARGE SCALE GENOMIC DNA]</scope>
    <source>
        <strain evidence="1">cv. OR44</strain>
    </source>
</reference>
<dbReference type="HOGENOM" id="CLU_2907862_0_0_1"/>
<evidence type="ECO:0000313" key="1">
    <source>
        <dbReference type="EnsemblPlants" id="OMERI11G05900.1"/>
    </source>
</evidence>
<keyword evidence="2" id="KW-1185">Reference proteome</keyword>
<dbReference type="Gramene" id="OMERI11G05900.1">
    <property type="protein sequence ID" value="OMERI11G05900.1"/>
    <property type="gene ID" value="OMERI11G05900"/>
</dbReference>